<name>A0A6J6CQ65_9ZZZZ</name>
<dbReference type="InterPro" id="IPR036691">
    <property type="entry name" value="Endo/exonu/phosph_ase_sf"/>
</dbReference>
<dbReference type="Pfam" id="PF03372">
    <property type="entry name" value="Exo_endo_phos"/>
    <property type="match status" value="1"/>
</dbReference>
<proteinExistence type="predicted"/>
<dbReference type="GO" id="GO:0003824">
    <property type="term" value="F:catalytic activity"/>
    <property type="evidence" value="ECO:0007669"/>
    <property type="project" value="InterPro"/>
</dbReference>
<feature type="domain" description="Endonuclease/exonuclease/phosphatase" evidence="2">
    <location>
        <begin position="109"/>
        <end position="317"/>
    </location>
</feature>
<dbReference type="EMBL" id="CAEZTD010000010">
    <property type="protein sequence ID" value="CAB4553680.1"/>
    <property type="molecule type" value="Genomic_DNA"/>
</dbReference>
<keyword evidence="1" id="KW-0472">Membrane</keyword>
<accession>A0A6J6CQ65</accession>
<keyword evidence="1" id="KW-0812">Transmembrane</keyword>
<feature type="transmembrane region" description="Helical" evidence="1">
    <location>
        <begin position="35"/>
        <end position="59"/>
    </location>
</feature>
<dbReference type="Gene3D" id="3.60.10.10">
    <property type="entry name" value="Endonuclease/exonuclease/phosphatase"/>
    <property type="match status" value="1"/>
</dbReference>
<evidence type="ECO:0000313" key="3">
    <source>
        <dbReference type="EMBL" id="CAB4553680.1"/>
    </source>
</evidence>
<feature type="transmembrane region" description="Helical" evidence="1">
    <location>
        <begin position="5"/>
        <end position="23"/>
    </location>
</feature>
<feature type="transmembrane region" description="Helical" evidence="1">
    <location>
        <begin position="71"/>
        <end position="89"/>
    </location>
</feature>
<evidence type="ECO:0000256" key="1">
    <source>
        <dbReference type="SAM" id="Phobius"/>
    </source>
</evidence>
<keyword evidence="1" id="KW-1133">Transmembrane helix</keyword>
<reference evidence="3" key="1">
    <citation type="submission" date="2020-05" db="EMBL/GenBank/DDBJ databases">
        <authorList>
            <person name="Chiriac C."/>
            <person name="Salcher M."/>
            <person name="Ghai R."/>
            <person name="Kavagutti S V."/>
        </authorList>
    </citation>
    <scope>NUCLEOTIDE SEQUENCE</scope>
</reference>
<dbReference type="InterPro" id="IPR005135">
    <property type="entry name" value="Endo/exonuclease/phosphatase"/>
</dbReference>
<dbReference type="AlphaFoldDB" id="A0A6J6CQ65"/>
<evidence type="ECO:0000259" key="2">
    <source>
        <dbReference type="Pfam" id="PF03372"/>
    </source>
</evidence>
<protein>
    <submittedName>
        <fullName evidence="3">Unannotated protein</fullName>
    </submittedName>
</protein>
<gene>
    <name evidence="3" type="ORF">UFOPK1591_00226</name>
</gene>
<dbReference type="SUPFAM" id="SSF56219">
    <property type="entry name" value="DNase I-like"/>
    <property type="match status" value="1"/>
</dbReference>
<organism evidence="3">
    <name type="scientific">freshwater metagenome</name>
    <dbReference type="NCBI Taxonomy" id="449393"/>
    <lineage>
        <taxon>unclassified sequences</taxon>
        <taxon>metagenomes</taxon>
        <taxon>ecological metagenomes</taxon>
    </lineage>
</organism>
<sequence>MFSRLIAWLAGLVATAILVVAFWPELVGYQRVWPFAAVVSMRGLVSLLAIIAIFILLVIGRIGHWLRRTTATLSVLLTIFVAANAWVLFTHGFENPDLVVEDKDDITIMTWNTMGGSPAPLAIANLAIASDADIIALPETSRQTAIEVKGMLDAAGKQMTLLTNAFDEVFTAHSTALLISSELGEYSLALDVGDTSSAPSLVALPVSESSPVIVAAHASAPGPGLMETWRRDIAWLADLCNKPNVIVAGDFNGNLDNFAGTGTGDLGSCTDAAQVMNAAALGTWPTWVPAFAGAQIDHVMYNGPYIASEFHVYDNPAGSRADHRPIVARITISEK</sequence>